<dbReference type="OrthoDB" id="7855384at2"/>
<evidence type="ECO:0000256" key="1">
    <source>
        <dbReference type="SAM" id="MobiDB-lite"/>
    </source>
</evidence>
<keyword evidence="3" id="KW-1185">Reference proteome</keyword>
<dbReference type="EMBL" id="FNMZ01000003">
    <property type="protein sequence ID" value="SDX15661.1"/>
    <property type="molecule type" value="Genomic_DNA"/>
</dbReference>
<protein>
    <submittedName>
        <fullName evidence="2">Uncharacterized nucleotidyltransferase</fullName>
    </submittedName>
</protein>
<dbReference type="RefSeq" id="WP_092681923.1">
    <property type="nucleotide sequence ID" value="NZ_FNMZ01000003.1"/>
</dbReference>
<sequence length="401" mass="42803">MTSGVSEGPGEDRTATPGAAGASGERSRAPAPPSPAAPSTASAPPASPELLDAALSLLRAWGAGAPPSAPPAAPILPLIAFADAQKVAPPICAMLAEALPGPAARLLTDTALGNAALFAEARLADLRLAARPLNAAGIEPVALKGVAFAAREGAPQPWRRMVDVDILIPADRFAEALAVLRDDGWTGPDGRVRTNVFGCYAHPTLGREGAASGLEVHVRCSYEAHGALEGMAERAIPSAIPGIRIPSPEDRMAHMVHHSQIMGRGWRRRSFELRDACDWRVLRDREDPDLDAVAARFEKLGDAPAFRSFAALMARIWDEDLPARLTEGAGDWPEETLRALVDPTRAEHWRRPDFRRAAWELATRPGMLNEYASRLLVPPHRDTTVPRIGAMIRRLTTGAAD</sequence>
<gene>
    <name evidence="2" type="ORF">SAMN05444336_103469</name>
</gene>
<dbReference type="STRING" id="356660.SAMN05444336_103469"/>
<name>A0A1H2ZE56_9RHOB</name>
<dbReference type="Proteomes" id="UP000199118">
    <property type="component" value="Unassembled WGS sequence"/>
</dbReference>
<dbReference type="AlphaFoldDB" id="A0A1H2ZE56"/>
<organism evidence="2 3">
    <name type="scientific">Albimonas donghaensis</name>
    <dbReference type="NCBI Taxonomy" id="356660"/>
    <lineage>
        <taxon>Bacteria</taxon>
        <taxon>Pseudomonadati</taxon>
        <taxon>Pseudomonadota</taxon>
        <taxon>Alphaproteobacteria</taxon>
        <taxon>Rhodobacterales</taxon>
        <taxon>Paracoccaceae</taxon>
        <taxon>Albimonas</taxon>
    </lineage>
</organism>
<feature type="region of interest" description="Disordered" evidence="1">
    <location>
        <begin position="1"/>
        <end position="46"/>
    </location>
</feature>
<keyword evidence="2" id="KW-0808">Transferase</keyword>
<dbReference type="Pfam" id="PF14907">
    <property type="entry name" value="NTP_transf_5"/>
    <property type="match status" value="1"/>
</dbReference>
<dbReference type="InterPro" id="IPR039498">
    <property type="entry name" value="NTP_transf_5"/>
</dbReference>
<dbReference type="GO" id="GO:0016740">
    <property type="term" value="F:transferase activity"/>
    <property type="evidence" value="ECO:0007669"/>
    <property type="project" value="UniProtKB-KW"/>
</dbReference>
<feature type="compositionally biased region" description="Low complexity" evidence="1">
    <location>
        <begin position="37"/>
        <end position="46"/>
    </location>
</feature>
<proteinExistence type="predicted"/>
<evidence type="ECO:0000313" key="3">
    <source>
        <dbReference type="Proteomes" id="UP000199118"/>
    </source>
</evidence>
<evidence type="ECO:0000313" key="2">
    <source>
        <dbReference type="EMBL" id="SDX15661.1"/>
    </source>
</evidence>
<accession>A0A1H2ZE56</accession>
<reference evidence="2 3" key="1">
    <citation type="submission" date="2016-10" db="EMBL/GenBank/DDBJ databases">
        <authorList>
            <person name="de Groot N.N."/>
        </authorList>
    </citation>
    <scope>NUCLEOTIDE SEQUENCE [LARGE SCALE GENOMIC DNA]</scope>
    <source>
        <strain evidence="2 3">DSM 17890</strain>
    </source>
</reference>